<gene>
    <name evidence="7" type="ORF">C8D91_2400</name>
</gene>
<dbReference type="GO" id="GO:0000270">
    <property type="term" value="P:peptidoglycan metabolic process"/>
    <property type="evidence" value="ECO:0007669"/>
    <property type="project" value="InterPro"/>
</dbReference>
<protein>
    <submittedName>
        <fullName evidence="7">Membrane-bound lytic murein transglycosylase F</fullName>
    </submittedName>
</protein>
<name>A0A4R6XKG8_9GAMM</name>
<comment type="similarity">
    <text evidence="2">Belongs to the transglycosylase Slt family.</text>
</comment>
<dbReference type="Pfam" id="PF01464">
    <property type="entry name" value="SLT"/>
    <property type="match status" value="1"/>
</dbReference>
<dbReference type="SUPFAM" id="SSF53955">
    <property type="entry name" value="Lysozyme-like"/>
    <property type="match status" value="1"/>
</dbReference>
<comment type="caution">
    <text evidence="7">The sequence shown here is derived from an EMBL/GenBank/DDBJ whole genome shotgun (WGS) entry which is preliminary data.</text>
</comment>
<dbReference type="SMART" id="SM00062">
    <property type="entry name" value="PBPb"/>
    <property type="match status" value="1"/>
</dbReference>
<dbReference type="Pfam" id="PF00497">
    <property type="entry name" value="SBP_bac_3"/>
    <property type="match status" value="1"/>
</dbReference>
<dbReference type="CDD" id="cd13403">
    <property type="entry name" value="MLTF-like"/>
    <property type="match status" value="1"/>
</dbReference>
<dbReference type="CDD" id="cd01009">
    <property type="entry name" value="PBP2_YfhD_N"/>
    <property type="match status" value="1"/>
</dbReference>
<dbReference type="PANTHER" id="PTHR35936">
    <property type="entry name" value="MEMBRANE-BOUND LYTIC MUREIN TRANSGLYCOSYLASE F"/>
    <property type="match status" value="1"/>
</dbReference>
<dbReference type="Gene3D" id="3.40.190.10">
    <property type="entry name" value="Periplasmic binding protein-like II"/>
    <property type="match status" value="2"/>
</dbReference>
<evidence type="ECO:0000256" key="5">
    <source>
        <dbReference type="ARBA" id="ARBA00023237"/>
    </source>
</evidence>
<evidence type="ECO:0000313" key="7">
    <source>
        <dbReference type="EMBL" id="TDR18480.1"/>
    </source>
</evidence>
<keyword evidence="8" id="KW-1185">Reference proteome</keyword>
<dbReference type="SUPFAM" id="SSF53850">
    <property type="entry name" value="Periplasmic binding protein-like II"/>
    <property type="match status" value="1"/>
</dbReference>
<comment type="similarity">
    <text evidence="3">Belongs to the bacterial solute-binding protein 3 family.</text>
</comment>
<dbReference type="Proteomes" id="UP000295724">
    <property type="component" value="Unassembled WGS sequence"/>
</dbReference>
<proteinExistence type="inferred from homology"/>
<dbReference type="PROSITE" id="PS00922">
    <property type="entry name" value="TRANSGLYCOSYLASE"/>
    <property type="match status" value="1"/>
</dbReference>
<dbReference type="GO" id="GO:0009279">
    <property type="term" value="C:cell outer membrane"/>
    <property type="evidence" value="ECO:0007669"/>
    <property type="project" value="UniProtKB-SubCell"/>
</dbReference>
<dbReference type="NCBIfam" id="NF008112">
    <property type="entry name" value="PRK10859.1"/>
    <property type="match status" value="1"/>
</dbReference>
<keyword evidence="5" id="KW-0472">Membrane</keyword>
<evidence type="ECO:0000256" key="1">
    <source>
        <dbReference type="ARBA" id="ARBA00004339"/>
    </source>
</evidence>
<evidence type="ECO:0000256" key="4">
    <source>
        <dbReference type="ARBA" id="ARBA00022729"/>
    </source>
</evidence>
<dbReference type="InterPro" id="IPR023346">
    <property type="entry name" value="Lysozyme-like_dom_sf"/>
</dbReference>
<comment type="subcellular location">
    <subcellularLocation>
        <location evidence="1">Cell outer membrane</location>
        <topology evidence="1">Peripheral membrane protein</topology>
    </subcellularLocation>
</comment>
<accession>A0A4R6XKG8</accession>
<evidence type="ECO:0000313" key="8">
    <source>
        <dbReference type="Proteomes" id="UP000295724"/>
    </source>
</evidence>
<sequence>MSFLFIHSPLQTPTHWQLIQHKNILTYGTRTSLLSYFEVGDDIVGYEYKMLKEFCKQHNIELNTIVFKNNGQLLNALHNGAIDVAGGHLSITQERAKSFTFTEPISQTAINLVTHYDYRRLNSINQFQPLVGQLIANSSYEEMSKNLEDFKPSNISSTAKDSMFELFRKINKKEIDYTFADSEIIDIYQHFIPGIYQPIQLSEQEDIAFLLPKNRSEDLIDHLNKFIQSAKATGKVTKYKNELLTHLPQIDIADTVTFFDKLQTEWPKISELVMEVAYELEFDPSLLSAISYQESHWDPDAVSISGVKGLMMLTESTAEEMDVLDRTDPRESLIGGVKYIRMMQAKFPDRISSTNRLLFALAAYNVGFGHVEDARILAQRAGKNPDIWLDVEPYLEKLNNPAIAHELKYGIADGKTAVIYVNNIMTYKQLMTWKIQKERLFHYKPNIL</sequence>
<dbReference type="GO" id="GO:0008933">
    <property type="term" value="F:peptidoglycan lytic transglycosylase activity"/>
    <property type="evidence" value="ECO:0007669"/>
    <property type="project" value="InterPro"/>
</dbReference>
<dbReference type="InterPro" id="IPR000189">
    <property type="entry name" value="Transglyc_AS"/>
</dbReference>
<organism evidence="7 8">
    <name type="scientific">Marinicella litoralis</name>
    <dbReference type="NCBI Taxonomy" id="644220"/>
    <lineage>
        <taxon>Bacteria</taxon>
        <taxon>Pseudomonadati</taxon>
        <taxon>Pseudomonadota</taxon>
        <taxon>Gammaproteobacteria</taxon>
        <taxon>Lysobacterales</taxon>
        <taxon>Marinicellaceae</taxon>
        <taxon>Marinicella</taxon>
    </lineage>
</organism>
<keyword evidence="5" id="KW-0998">Cell outer membrane</keyword>
<dbReference type="InterPro" id="IPR008258">
    <property type="entry name" value="Transglycosylase_SLT_dom_1"/>
</dbReference>
<evidence type="ECO:0000256" key="2">
    <source>
        <dbReference type="ARBA" id="ARBA00007734"/>
    </source>
</evidence>
<feature type="domain" description="Solute-binding protein family 3/N-terminal" evidence="6">
    <location>
        <begin position="24"/>
        <end position="247"/>
    </location>
</feature>
<dbReference type="InterPro" id="IPR001638">
    <property type="entry name" value="Solute-binding_3/MltF_N"/>
</dbReference>
<evidence type="ECO:0000259" key="6">
    <source>
        <dbReference type="SMART" id="SM00062"/>
    </source>
</evidence>
<keyword evidence="4" id="KW-0732">Signal</keyword>
<evidence type="ECO:0000256" key="3">
    <source>
        <dbReference type="ARBA" id="ARBA00010333"/>
    </source>
</evidence>
<dbReference type="EMBL" id="SNZB01000005">
    <property type="protein sequence ID" value="TDR18480.1"/>
    <property type="molecule type" value="Genomic_DNA"/>
</dbReference>
<reference evidence="7 8" key="1">
    <citation type="submission" date="2019-03" db="EMBL/GenBank/DDBJ databases">
        <title>Genomic Encyclopedia of Type Strains, Phase IV (KMG-IV): sequencing the most valuable type-strain genomes for metagenomic binning, comparative biology and taxonomic classification.</title>
        <authorList>
            <person name="Goeker M."/>
        </authorList>
    </citation>
    <scope>NUCLEOTIDE SEQUENCE [LARGE SCALE GENOMIC DNA]</scope>
    <source>
        <strain evidence="7 8">DSM 25488</strain>
    </source>
</reference>
<dbReference type="Gene3D" id="1.10.530.10">
    <property type="match status" value="1"/>
</dbReference>
<dbReference type="AlphaFoldDB" id="A0A4R6XKG8"/>